<comment type="caution">
    <text evidence="1">The sequence shown here is derived from an EMBL/GenBank/DDBJ whole genome shotgun (WGS) entry which is preliminary data.</text>
</comment>
<gene>
    <name evidence="1" type="ORF">SDC9_124682</name>
</gene>
<evidence type="ECO:0000313" key="1">
    <source>
        <dbReference type="EMBL" id="MPM77674.1"/>
    </source>
</evidence>
<organism evidence="1">
    <name type="scientific">bioreactor metagenome</name>
    <dbReference type="NCBI Taxonomy" id="1076179"/>
    <lineage>
        <taxon>unclassified sequences</taxon>
        <taxon>metagenomes</taxon>
        <taxon>ecological metagenomes</taxon>
    </lineage>
</organism>
<name>A0A645CL55_9ZZZZ</name>
<dbReference type="AlphaFoldDB" id="A0A645CL55"/>
<protein>
    <submittedName>
        <fullName evidence="1">Uncharacterized protein</fullName>
    </submittedName>
</protein>
<dbReference type="EMBL" id="VSSQ01028098">
    <property type="protein sequence ID" value="MPM77674.1"/>
    <property type="molecule type" value="Genomic_DNA"/>
</dbReference>
<sequence length="108" mass="12334">MKKVNILGTTYTIKEANENTDPKLTECDGYCDDTIKLCVVADMSIKGLMSKANLDEYKRKVTRHELIHAFLFESGLAENSWAFNEEMVDWVAAQFPKLVKAFDQLKIL</sequence>
<reference evidence="1" key="1">
    <citation type="submission" date="2019-08" db="EMBL/GenBank/DDBJ databases">
        <authorList>
            <person name="Kucharzyk K."/>
            <person name="Murdoch R.W."/>
            <person name="Higgins S."/>
            <person name="Loffler F."/>
        </authorList>
    </citation>
    <scope>NUCLEOTIDE SEQUENCE</scope>
</reference>
<proteinExistence type="predicted"/>
<accession>A0A645CL55</accession>